<dbReference type="Proteomes" id="UP000001194">
    <property type="component" value="Unassembled WGS sequence"/>
</dbReference>
<evidence type="ECO:0000313" key="8">
    <source>
        <dbReference type="Proteomes" id="UP000001194"/>
    </source>
</evidence>
<dbReference type="Pfam" id="PF24527">
    <property type="entry name" value="Ig-like_Pom152_9"/>
    <property type="match status" value="1"/>
</dbReference>
<dbReference type="HOGENOM" id="CLU_002415_0_0_1"/>
<dbReference type="GO" id="GO:0006606">
    <property type="term" value="P:protein import into nucleus"/>
    <property type="evidence" value="ECO:0007669"/>
    <property type="project" value="TreeGrafter"/>
</dbReference>
<evidence type="ECO:0000259" key="6">
    <source>
        <dbReference type="Pfam" id="PF24527"/>
    </source>
</evidence>
<dbReference type="KEGG" id="lbc:LACBIDRAFT_301143"/>
<keyword evidence="8" id="KW-1185">Reference proteome</keyword>
<dbReference type="RefSeq" id="XP_001874020.1">
    <property type="nucleotide sequence ID" value="XM_001873985.1"/>
</dbReference>
<dbReference type="Pfam" id="PF24312">
    <property type="entry name" value="Ig-like_POM152"/>
    <property type="match status" value="2"/>
</dbReference>
<reference evidence="7 8" key="1">
    <citation type="journal article" date="2008" name="Nature">
        <title>The genome of Laccaria bicolor provides insights into mycorrhizal symbiosis.</title>
        <authorList>
            <person name="Martin F."/>
            <person name="Aerts A."/>
            <person name="Ahren D."/>
            <person name="Brun A."/>
            <person name="Danchin E.G.J."/>
            <person name="Duchaussoy F."/>
            <person name="Gibon J."/>
            <person name="Kohler A."/>
            <person name="Lindquist E."/>
            <person name="Pereda V."/>
            <person name="Salamov A."/>
            <person name="Shapiro H.J."/>
            <person name="Wuyts J."/>
            <person name="Blaudez D."/>
            <person name="Buee M."/>
            <person name="Brokstein P."/>
            <person name="Canbaeck B."/>
            <person name="Cohen D."/>
            <person name="Courty P.E."/>
            <person name="Coutinho P.M."/>
            <person name="Delaruelle C."/>
            <person name="Detter J.C."/>
            <person name="Deveau A."/>
            <person name="DiFazio S."/>
            <person name="Duplessis S."/>
            <person name="Fraissinet-Tachet L."/>
            <person name="Lucic E."/>
            <person name="Frey-Klett P."/>
            <person name="Fourrey C."/>
            <person name="Feussner I."/>
            <person name="Gay G."/>
            <person name="Grimwood J."/>
            <person name="Hoegger P.J."/>
            <person name="Jain P."/>
            <person name="Kilaru S."/>
            <person name="Labbe J."/>
            <person name="Lin Y.C."/>
            <person name="Legue V."/>
            <person name="Le Tacon F."/>
            <person name="Marmeisse R."/>
            <person name="Melayah D."/>
            <person name="Montanini B."/>
            <person name="Muratet M."/>
            <person name="Nehls U."/>
            <person name="Niculita-Hirzel H."/>
            <person name="Oudot-Le Secq M.P."/>
            <person name="Peter M."/>
            <person name="Quesneville H."/>
            <person name="Rajashekar B."/>
            <person name="Reich M."/>
            <person name="Rouhier N."/>
            <person name="Schmutz J."/>
            <person name="Yin T."/>
            <person name="Chalot M."/>
            <person name="Henrissat B."/>
            <person name="Kuees U."/>
            <person name="Lucas S."/>
            <person name="Van de Peer Y."/>
            <person name="Podila G.K."/>
            <person name="Polle A."/>
            <person name="Pukkila P.J."/>
            <person name="Richardson P.M."/>
            <person name="Rouze P."/>
            <person name="Sanders I.R."/>
            <person name="Stajich J.E."/>
            <person name="Tunlid A."/>
            <person name="Tuskan G."/>
            <person name="Grigoriev I.V."/>
        </authorList>
    </citation>
    <scope>NUCLEOTIDE SEQUENCE [LARGE SCALE GENOMIC DNA]</scope>
    <source>
        <strain evidence="8">S238N-H82 / ATCC MYA-4686</strain>
    </source>
</reference>
<dbReference type="PANTHER" id="PTHR28206">
    <property type="entry name" value="NUCLEOPORIN POM152"/>
    <property type="match status" value="1"/>
</dbReference>
<dbReference type="FunCoup" id="B0CRF8">
    <property type="interactions" value="62"/>
</dbReference>
<sequence>MLFNRHPSRVPQQPKQPLIPENYLDAPSQRLYYLSLGLLCQAIKLLDFLRSLASPSERLTICVKWLFVDFLYCFLLSQLRIPRLNYSKASVLLQICLLWFLDGIMFGGISLNVPALFSGGSLSAIFPRSPDIPSTPEPFSFYDVVAPFTFGLLSQPAGSRDTHLLGQHTVRMSPISTAQLNPQAVNFCLSTPTSVIHVPVLLNNTNLSSLKYSITPLGYPTDVAHGKVELVEISAKDIKAISQAFRDEQAKPSRLRIPEDRDEYDDDDESHEQNSHSMLQKSQSMVYLRLARSGTIRLEHVLDVSGIEARLSHSEVVVVPCPEVAFVEDVQSTNDTIRCAGQDTDIKLMIDVRGVPPLSIRWLKIINGVREQFLVEGIETDHRRGSEDSHPDRLQEVSEKGDPSSLALKIPLTVSLDEPGTYVYALEEITDGVGNVVRSGHDLATANQSISKTRTTRSFVVLRKPAISFDHCSSDAPTPLLIGSEATLSIKAVEADDLDAPWEVYVKYQPLTDADSVAANKRLKPWKKTLKTQGDRRELNVRASSPGEYTIAGVKGKWCSGTVLAPYTCTVVERALPSAEIEWKRIHECSGDTGVSASLILRGTPPFQVHYRMQRDNEPPREFSKQFTNSRGELTLQPERSGHYTFTFVHLSDANYRKVELHGPSIDQLIHPLASADFSDVHGVGRSKKLISSCDGDAVDIHVNLKGTGPWNLDLQIIGPHSSETVLVTGIEKPREIISVSIPEAVRKSGGTFEVDLVSVEDAYKCRRSISVPGVVVNVKRVRPTARFYGSTQERHTTITEGERASLPLRLTGDGPWRMKYRRIGADDKVMTLRLNSPNDYLHVTEKGVYEIIDIVDSQCSGSTATDATTYTVDWLPRPVAKLSPAVDATYDVHNGSFILRPICEGLNDHVDLELSGRPPFQIMYNVAQGHELGGTQLMDQPTFNSLQPRTRFQLHTSSPGRMYYEVKQIGDSAYPLAKHANAIIPRSQRLLFEQQVSMRPSAHFKNRNRMTYCLYDAFVPLDSTSADGIILLEGAPPFTVTLSIKNLAASQIKTERVVVSSNAWKIDLPSYSFMAVGAHIVTIESVTDASNCAQSTSDPLYSSIWVDVAETAAIIPFERREDICVGGISQFQLEGIPPWTIGYRINGKSYTQEAKVSPFSLLQQQSGEFTVTHIAHQQKMCKAVVTDLRFVVHPLPSAQVGHGKRVFQDIHEGDQAEIVFTLIGEPPFTFTYQRSEPSPKKGGKPGKVLETHTVSRVLTNEYSIFSALEGTWTVTSISDRYCRYPPAQPDSSVERQRH</sequence>
<dbReference type="InterPro" id="IPR056541">
    <property type="entry name" value="Ig-like_POM152"/>
</dbReference>
<proteinExistence type="predicted"/>
<dbReference type="PANTHER" id="PTHR28206:SF1">
    <property type="entry name" value="NUCLEOPORIN POM152"/>
    <property type="match status" value="1"/>
</dbReference>
<protein>
    <submittedName>
        <fullName evidence="7">Predicted protein</fullName>
    </submittedName>
</protein>
<dbReference type="Pfam" id="PF24519">
    <property type="entry name" value="Ig-like_Pom152_1"/>
    <property type="match status" value="1"/>
</dbReference>
<feature type="domain" description="Nucleoporin POM152 immunoglobulin-like" evidence="2">
    <location>
        <begin position="910"/>
        <end position="978"/>
    </location>
</feature>
<evidence type="ECO:0000313" key="7">
    <source>
        <dbReference type="EMBL" id="EDR15812.1"/>
    </source>
</evidence>
<feature type="domain" description="Nucleoporin POM152 N-terminal transmembrane" evidence="3">
    <location>
        <begin position="25"/>
        <end position="110"/>
    </location>
</feature>
<dbReference type="OrthoDB" id="5529162at2759"/>
<organism evidence="8">
    <name type="scientific">Laccaria bicolor (strain S238N-H82 / ATCC MYA-4686)</name>
    <name type="common">Bicoloured deceiver</name>
    <name type="synonym">Laccaria laccata var. bicolor</name>
    <dbReference type="NCBI Taxonomy" id="486041"/>
    <lineage>
        <taxon>Eukaryota</taxon>
        <taxon>Fungi</taxon>
        <taxon>Dikarya</taxon>
        <taxon>Basidiomycota</taxon>
        <taxon>Agaricomycotina</taxon>
        <taxon>Agaricomycetes</taxon>
        <taxon>Agaricomycetidae</taxon>
        <taxon>Agaricales</taxon>
        <taxon>Agaricineae</taxon>
        <taxon>Hydnangiaceae</taxon>
        <taxon>Laccaria</taxon>
    </lineage>
</organism>
<gene>
    <name evidence="7" type="ORF">LACBIDRAFT_301143</name>
</gene>
<dbReference type="InterPro" id="IPR056542">
    <property type="entry name" value="Ig-like_POM152_1st"/>
</dbReference>
<dbReference type="Pfam" id="PF24097">
    <property type="entry name" value="TMD_POM152"/>
    <property type="match status" value="1"/>
</dbReference>
<dbReference type="STRING" id="486041.B0CRF8"/>
<feature type="region of interest" description="Disordered" evidence="1">
    <location>
        <begin position="381"/>
        <end position="402"/>
    </location>
</feature>
<evidence type="ECO:0000259" key="3">
    <source>
        <dbReference type="Pfam" id="PF24097"/>
    </source>
</evidence>
<dbReference type="InterPro" id="IPR037701">
    <property type="entry name" value="Pom152"/>
</dbReference>
<evidence type="ECO:0000256" key="1">
    <source>
        <dbReference type="SAM" id="MobiDB-lite"/>
    </source>
</evidence>
<feature type="compositionally biased region" description="Acidic residues" evidence="1">
    <location>
        <begin position="260"/>
        <end position="270"/>
    </location>
</feature>
<dbReference type="EMBL" id="DS547091">
    <property type="protein sequence ID" value="EDR15812.1"/>
    <property type="molecule type" value="Genomic_DNA"/>
</dbReference>
<dbReference type="GO" id="GO:0017056">
    <property type="term" value="F:structural constituent of nuclear pore"/>
    <property type="evidence" value="ECO:0007669"/>
    <property type="project" value="InterPro"/>
</dbReference>
<dbReference type="InterPro" id="IPR056544">
    <property type="entry name" value="Ig_POM152"/>
</dbReference>
<feature type="domain" description="Nucleoporin POM152 ninth Ig-like" evidence="6">
    <location>
        <begin position="1114"/>
        <end position="1185"/>
    </location>
</feature>
<dbReference type="InterPro" id="IPR056543">
    <property type="entry name" value="Ig-like_POM152_9th"/>
</dbReference>
<evidence type="ECO:0000259" key="5">
    <source>
        <dbReference type="Pfam" id="PF24519"/>
    </source>
</evidence>
<evidence type="ECO:0000259" key="2">
    <source>
        <dbReference type="Pfam" id="PF23664"/>
    </source>
</evidence>
<dbReference type="GO" id="GO:0070762">
    <property type="term" value="C:nuclear pore transmembrane ring"/>
    <property type="evidence" value="ECO:0007669"/>
    <property type="project" value="TreeGrafter"/>
</dbReference>
<feature type="domain" description="Nucleoporin POM152 immunoglobulin-like" evidence="2">
    <location>
        <begin position="575"/>
        <end position="675"/>
    </location>
</feature>
<dbReference type="GO" id="GO:0006999">
    <property type="term" value="P:nuclear pore organization"/>
    <property type="evidence" value="ECO:0007669"/>
    <property type="project" value="TreeGrafter"/>
</dbReference>
<feature type="domain" description="Nucleoporin POM152 Ig-like" evidence="4">
    <location>
        <begin position="783"/>
        <end position="869"/>
    </location>
</feature>
<feature type="compositionally biased region" description="Basic and acidic residues" evidence="1">
    <location>
        <begin position="249"/>
        <end position="259"/>
    </location>
</feature>
<dbReference type="GeneID" id="6069884"/>
<feature type="region of interest" description="Disordered" evidence="1">
    <location>
        <begin position="249"/>
        <end position="280"/>
    </location>
</feature>
<evidence type="ECO:0000259" key="4">
    <source>
        <dbReference type="Pfam" id="PF24312"/>
    </source>
</evidence>
<name>B0CRF8_LACBS</name>
<dbReference type="InterPro" id="IPR056540">
    <property type="entry name" value="TMD_POM152"/>
</dbReference>
<dbReference type="Pfam" id="PF23664">
    <property type="entry name" value="Ig_Pom152"/>
    <property type="match status" value="2"/>
</dbReference>
<feature type="domain" description="Nucleoporin POM152 first Ig-like" evidence="5">
    <location>
        <begin position="177"/>
        <end position="318"/>
    </location>
</feature>
<dbReference type="InParanoid" id="B0CRF8"/>
<accession>B0CRF8</accession>
<feature type="domain" description="Nucleoporin POM152 Ig-like" evidence="4">
    <location>
        <begin position="464"/>
        <end position="569"/>
    </location>
</feature>